<keyword evidence="1" id="KW-0812">Transmembrane</keyword>
<feature type="transmembrane region" description="Helical" evidence="1">
    <location>
        <begin position="202"/>
        <end position="224"/>
    </location>
</feature>
<name>A0A0V0QGI4_PSEPJ</name>
<feature type="transmembrane region" description="Helical" evidence="1">
    <location>
        <begin position="42"/>
        <end position="59"/>
    </location>
</feature>
<dbReference type="AlphaFoldDB" id="A0A0V0QGI4"/>
<evidence type="ECO:0000313" key="2">
    <source>
        <dbReference type="EMBL" id="KRX01232.1"/>
    </source>
</evidence>
<comment type="caution">
    <text evidence="2">The sequence shown here is derived from an EMBL/GenBank/DDBJ whole genome shotgun (WGS) entry which is preliminary data.</text>
</comment>
<protein>
    <submittedName>
        <fullName evidence="2">Uncharacterized protein</fullName>
    </submittedName>
</protein>
<feature type="transmembrane region" description="Helical" evidence="1">
    <location>
        <begin position="74"/>
        <end position="93"/>
    </location>
</feature>
<feature type="transmembrane region" description="Helical" evidence="1">
    <location>
        <begin position="168"/>
        <end position="187"/>
    </location>
</feature>
<feature type="transmembrane region" description="Helical" evidence="1">
    <location>
        <begin position="6"/>
        <end position="22"/>
    </location>
</feature>
<reference evidence="2 3" key="1">
    <citation type="journal article" date="2015" name="Sci. Rep.">
        <title>Genome of the facultative scuticociliatosis pathogen Pseudocohnilembus persalinus provides insight into its virulence through horizontal gene transfer.</title>
        <authorList>
            <person name="Xiong J."/>
            <person name="Wang G."/>
            <person name="Cheng J."/>
            <person name="Tian M."/>
            <person name="Pan X."/>
            <person name="Warren A."/>
            <person name="Jiang C."/>
            <person name="Yuan D."/>
            <person name="Miao W."/>
        </authorList>
    </citation>
    <scope>NUCLEOTIDE SEQUENCE [LARGE SCALE GENOMIC DNA]</scope>
    <source>
        <strain evidence="2">36N120E</strain>
    </source>
</reference>
<feature type="transmembrane region" description="Helical" evidence="1">
    <location>
        <begin position="113"/>
        <end position="133"/>
    </location>
</feature>
<evidence type="ECO:0000256" key="1">
    <source>
        <dbReference type="SAM" id="Phobius"/>
    </source>
</evidence>
<proteinExistence type="predicted"/>
<dbReference type="Proteomes" id="UP000054937">
    <property type="component" value="Unassembled WGS sequence"/>
</dbReference>
<sequence length="255" mass="29484">MKIHTIYLIATVLFHISVYYLNIFSRDIYSIDWKGGFDEHKVFNFFTSFLVGGTFISNLEKHGINSNLKADDVGYYFMLVLFYSGFIQLRNLYYSMKTLENSGKSQEQGKKNLLYTVGVVSLLICAYGLLGPMLMKNKLFYSFINGIANFIGKLGFDSQLVKVMQQPVLNYIPFHMALYTICCNMIPLHENDLVAFKVQDQYLPYLLLAIYFIMGLFFNIGSFYDYTMYHMVMGTLVGKGFSHFAQDRKFIKIQA</sequence>
<dbReference type="EMBL" id="LDAU01000173">
    <property type="protein sequence ID" value="KRX01232.1"/>
    <property type="molecule type" value="Genomic_DNA"/>
</dbReference>
<dbReference type="InParanoid" id="A0A0V0QGI4"/>
<keyword evidence="1" id="KW-1133">Transmembrane helix</keyword>
<feature type="transmembrane region" description="Helical" evidence="1">
    <location>
        <begin position="139"/>
        <end position="156"/>
    </location>
</feature>
<evidence type="ECO:0000313" key="3">
    <source>
        <dbReference type="Proteomes" id="UP000054937"/>
    </source>
</evidence>
<keyword evidence="3" id="KW-1185">Reference proteome</keyword>
<gene>
    <name evidence="2" type="ORF">PPERSA_05818</name>
</gene>
<organism evidence="2 3">
    <name type="scientific">Pseudocohnilembus persalinus</name>
    <name type="common">Ciliate</name>
    <dbReference type="NCBI Taxonomy" id="266149"/>
    <lineage>
        <taxon>Eukaryota</taxon>
        <taxon>Sar</taxon>
        <taxon>Alveolata</taxon>
        <taxon>Ciliophora</taxon>
        <taxon>Intramacronucleata</taxon>
        <taxon>Oligohymenophorea</taxon>
        <taxon>Scuticociliatia</taxon>
        <taxon>Philasterida</taxon>
        <taxon>Pseudocohnilembidae</taxon>
        <taxon>Pseudocohnilembus</taxon>
    </lineage>
</organism>
<keyword evidence="1" id="KW-0472">Membrane</keyword>
<accession>A0A0V0QGI4</accession>